<proteinExistence type="predicted"/>
<dbReference type="Pfam" id="PF25913">
    <property type="entry name" value="DUF7965"/>
    <property type="match status" value="1"/>
</dbReference>
<dbReference type="GeneID" id="72186814"/>
<name>A0A8U0HT95_9EURY</name>
<dbReference type="InterPro" id="IPR058271">
    <property type="entry name" value="DUF7965"/>
</dbReference>
<feature type="domain" description="DUF7965" evidence="2">
    <location>
        <begin position="18"/>
        <end position="171"/>
    </location>
</feature>
<keyword evidence="1" id="KW-0812">Transmembrane</keyword>
<organism evidence="3 4">
    <name type="scientific">Halorussus limi</name>
    <dbReference type="NCBI Taxonomy" id="2938695"/>
    <lineage>
        <taxon>Archaea</taxon>
        <taxon>Methanobacteriati</taxon>
        <taxon>Methanobacteriota</taxon>
        <taxon>Stenosarchaea group</taxon>
        <taxon>Halobacteria</taxon>
        <taxon>Halobacteriales</taxon>
        <taxon>Haladaptataceae</taxon>
        <taxon>Halorussus</taxon>
    </lineage>
</organism>
<feature type="transmembrane region" description="Helical" evidence="1">
    <location>
        <begin position="20"/>
        <end position="42"/>
    </location>
</feature>
<feature type="transmembrane region" description="Helical" evidence="1">
    <location>
        <begin position="128"/>
        <end position="156"/>
    </location>
</feature>
<evidence type="ECO:0000259" key="2">
    <source>
        <dbReference type="Pfam" id="PF25913"/>
    </source>
</evidence>
<evidence type="ECO:0000313" key="3">
    <source>
        <dbReference type="EMBL" id="UPV74108.1"/>
    </source>
</evidence>
<sequence>MAEESPPSLALHRVADDPLVVWTLASFHTAALTAVLVAALYLSGALGDLLAGLDTVVGLGLYLGLWASTWWTTRRAFAAIAAAGDDASLSVVLGTGGKWAGVDGVLFLWILVAVVVFPVGSVEGPEAVLSFIAVVGVGSLLAFVVGTVVGLLFAALDLAAFRVAGGLAPGSRERDPPSDGAA</sequence>
<dbReference type="Proteomes" id="UP000830729">
    <property type="component" value="Chromosome"/>
</dbReference>
<reference evidence="3 4" key="1">
    <citation type="submission" date="2022-04" db="EMBL/GenBank/DDBJ databases">
        <title>Diverse halophilic archaea isolated from saline environments.</title>
        <authorList>
            <person name="Cui H.-L."/>
        </authorList>
    </citation>
    <scope>NUCLEOTIDE SEQUENCE [LARGE SCALE GENOMIC DNA]</scope>
    <source>
        <strain evidence="3 4">XZYJT49</strain>
    </source>
</reference>
<dbReference type="RefSeq" id="WP_248650156.1">
    <property type="nucleotide sequence ID" value="NZ_CP096659.1"/>
</dbReference>
<accession>A0A8U0HT95</accession>
<dbReference type="AlphaFoldDB" id="A0A8U0HT95"/>
<feature type="transmembrane region" description="Helical" evidence="1">
    <location>
        <begin position="105"/>
        <end position="122"/>
    </location>
</feature>
<keyword evidence="1" id="KW-1133">Transmembrane helix</keyword>
<dbReference type="EMBL" id="CP096659">
    <property type="protein sequence ID" value="UPV74108.1"/>
    <property type="molecule type" value="Genomic_DNA"/>
</dbReference>
<evidence type="ECO:0000256" key="1">
    <source>
        <dbReference type="SAM" id="Phobius"/>
    </source>
</evidence>
<gene>
    <name evidence="3" type="ORF">M0R89_16405</name>
</gene>
<feature type="transmembrane region" description="Helical" evidence="1">
    <location>
        <begin position="49"/>
        <end position="70"/>
    </location>
</feature>
<evidence type="ECO:0000313" key="4">
    <source>
        <dbReference type="Proteomes" id="UP000830729"/>
    </source>
</evidence>
<keyword evidence="4" id="KW-1185">Reference proteome</keyword>
<dbReference type="KEGG" id="halx:M0R89_16405"/>
<protein>
    <recommendedName>
        <fullName evidence="2">DUF7965 domain-containing protein</fullName>
    </recommendedName>
</protein>
<keyword evidence="1" id="KW-0472">Membrane</keyword>